<name>A0A017HBU1_9RHOB</name>
<gene>
    <name evidence="1" type="ORF">Rumeso_04984</name>
</gene>
<protein>
    <submittedName>
        <fullName evidence="1">Uncharacterized protein</fullName>
    </submittedName>
</protein>
<dbReference type="Proteomes" id="UP000019666">
    <property type="component" value="Unassembled WGS sequence"/>
</dbReference>
<evidence type="ECO:0000313" key="1">
    <source>
        <dbReference type="EMBL" id="EYD71583.1"/>
    </source>
</evidence>
<dbReference type="EMBL" id="AOSK01000136">
    <property type="protein sequence ID" value="EYD71583.1"/>
    <property type="molecule type" value="Genomic_DNA"/>
</dbReference>
<organism evidence="1 2">
    <name type="scientific">Rubellimicrobium mesophilum DSM 19309</name>
    <dbReference type="NCBI Taxonomy" id="442562"/>
    <lineage>
        <taxon>Bacteria</taxon>
        <taxon>Pseudomonadati</taxon>
        <taxon>Pseudomonadota</taxon>
        <taxon>Alphaproteobacteria</taxon>
        <taxon>Rhodobacterales</taxon>
        <taxon>Roseobacteraceae</taxon>
        <taxon>Rubellimicrobium</taxon>
    </lineage>
</organism>
<accession>A0A017HBU1</accession>
<comment type="caution">
    <text evidence="1">The sequence shown here is derived from an EMBL/GenBank/DDBJ whole genome shotgun (WGS) entry which is preliminary data.</text>
</comment>
<evidence type="ECO:0000313" key="2">
    <source>
        <dbReference type="Proteomes" id="UP000019666"/>
    </source>
</evidence>
<keyword evidence="2" id="KW-1185">Reference proteome</keyword>
<reference evidence="1 2" key="1">
    <citation type="submission" date="2013-02" db="EMBL/GenBank/DDBJ databases">
        <authorList>
            <person name="Fiebig A."/>
            <person name="Goeker M."/>
            <person name="Klenk H.-P.P."/>
        </authorList>
    </citation>
    <scope>NUCLEOTIDE SEQUENCE [LARGE SCALE GENOMIC DNA]</scope>
    <source>
        <strain evidence="1 2">DSM 19309</strain>
    </source>
</reference>
<sequence length="56" mass="6119">MLWRGVVHYPLPGRTAAGEAITTFGLCKFHRFPISKARQASAYAAMLALEPDGDMP</sequence>
<dbReference type="AlphaFoldDB" id="A0A017HBU1"/>
<dbReference type="HOGENOM" id="CLU_3011549_0_0_5"/>
<proteinExistence type="predicted"/>